<dbReference type="KEGG" id="clia:C3E79_01890"/>
<sequence>MTENERDVRIGNPERSDALNRLTDAFVNGYVDITEFDERSAALAQATHRGQLDAVFADLPQAARENTLNYAEQSAFVGSAEAELDQVLDRGRKARTADAIIGTITAALFFLGLFVFHWPYFWVVFPLSGAAFMATRAIIGVGHDDEKIYDELEAAERKQRAQRLRVALERRKELGHSAE</sequence>
<dbReference type="EMBL" id="CP026948">
    <property type="protein sequence ID" value="AWB83392.1"/>
    <property type="molecule type" value="Genomic_DNA"/>
</dbReference>
<gene>
    <name evidence="1" type="ORF">C3E79_01890</name>
</gene>
<evidence type="ECO:0000313" key="1">
    <source>
        <dbReference type="EMBL" id="AWB83392.1"/>
    </source>
</evidence>
<dbReference type="Proteomes" id="UP000244754">
    <property type="component" value="Chromosome"/>
</dbReference>
<organism evidence="1 2">
    <name type="scientific">Corynebacterium liangguodongii</name>
    <dbReference type="NCBI Taxonomy" id="2079535"/>
    <lineage>
        <taxon>Bacteria</taxon>
        <taxon>Bacillati</taxon>
        <taxon>Actinomycetota</taxon>
        <taxon>Actinomycetes</taxon>
        <taxon>Mycobacteriales</taxon>
        <taxon>Corynebacteriaceae</taxon>
        <taxon>Corynebacterium</taxon>
    </lineage>
</organism>
<reference evidence="2" key="1">
    <citation type="submission" date="2018-01" db="EMBL/GenBank/DDBJ databases">
        <authorList>
            <person name="Li J."/>
        </authorList>
    </citation>
    <scope>NUCLEOTIDE SEQUENCE [LARGE SCALE GENOMIC DNA]</scope>
    <source>
        <strain evidence="2">2184</strain>
    </source>
</reference>
<evidence type="ECO:0000313" key="2">
    <source>
        <dbReference type="Proteomes" id="UP000244754"/>
    </source>
</evidence>
<accession>A0A2S0WCI2</accession>
<proteinExistence type="predicted"/>
<keyword evidence="2" id="KW-1185">Reference proteome</keyword>
<dbReference type="OrthoDB" id="3534574at2"/>
<protein>
    <submittedName>
        <fullName evidence="1">DUF1707 domain-containing protein</fullName>
    </submittedName>
</protein>
<dbReference type="RefSeq" id="WP_108403384.1">
    <property type="nucleotide sequence ID" value="NZ_CP026948.1"/>
</dbReference>
<dbReference type="InterPro" id="IPR012551">
    <property type="entry name" value="DUF1707_SHOCT-like"/>
</dbReference>
<dbReference type="AlphaFoldDB" id="A0A2S0WCI2"/>
<name>A0A2S0WCI2_9CORY</name>
<dbReference type="Pfam" id="PF08044">
    <property type="entry name" value="DUF1707"/>
    <property type="match status" value="1"/>
</dbReference>